<dbReference type="EMBL" id="PJQM01002025">
    <property type="protein sequence ID" value="RCH98790.1"/>
    <property type="molecule type" value="Genomic_DNA"/>
</dbReference>
<name>A0A367K9F5_RHIST</name>
<keyword evidence="1" id="KW-1133">Transmembrane helix</keyword>
<keyword evidence="1" id="KW-0472">Membrane</keyword>
<keyword evidence="1" id="KW-0812">Transmembrane</keyword>
<dbReference type="AlphaFoldDB" id="A0A367K9F5"/>
<evidence type="ECO:0000313" key="3">
    <source>
        <dbReference type="Proteomes" id="UP000253551"/>
    </source>
</evidence>
<accession>A0A367K9F5</accession>
<organism evidence="2 3">
    <name type="scientific">Rhizopus stolonifer</name>
    <name type="common">Rhizopus nigricans</name>
    <dbReference type="NCBI Taxonomy" id="4846"/>
    <lineage>
        <taxon>Eukaryota</taxon>
        <taxon>Fungi</taxon>
        <taxon>Fungi incertae sedis</taxon>
        <taxon>Mucoromycota</taxon>
        <taxon>Mucoromycotina</taxon>
        <taxon>Mucoromycetes</taxon>
        <taxon>Mucorales</taxon>
        <taxon>Mucorineae</taxon>
        <taxon>Rhizopodaceae</taxon>
        <taxon>Rhizopus</taxon>
    </lineage>
</organism>
<comment type="caution">
    <text evidence="2">The sequence shown here is derived from an EMBL/GenBank/DDBJ whole genome shotgun (WGS) entry which is preliminary data.</text>
</comment>
<keyword evidence="3" id="KW-1185">Reference proteome</keyword>
<sequence length="192" mass="22070">MKDAKIREYTTADHQRFKQFYLSMENKKKQGQVLHALRQRASAKRVWHAGLVGILGIHLSQFMQSISIKNTLFLVSELLLWSAGVGIVWYRWISQEYEARLANICEHMATELNGIQKNEKSCAWVMEKDDQIIGTVALKYEGGTEGKIGYLTGLDPQIRLKLVQNAIRFGRTNKIDVISKWQDDLKWSESAL</sequence>
<protein>
    <recommendedName>
        <fullName evidence="4">N-acetyltransferase domain-containing protein</fullName>
    </recommendedName>
</protein>
<evidence type="ECO:0000256" key="1">
    <source>
        <dbReference type="SAM" id="Phobius"/>
    </source>
</evidence>
<dbReference type="OrthoDB" id="660555at2759"/>
<evidence type="ECO:0008006" key="4">
    <source>
        <dbReference type="Google" id="ProtNLM"/>
    </source>
</evidence>
<proteinExistence type="predicted"/>
<evidence type="ECO:0000313" key="2">
    <source>
        <dbReference type="EMBL" id="RCH98790.1"/>
    </source>
</evidence>
<feature type="transmembrane region" description="Helical" evidence="1">
    <location>
        <begin position="72"/>
        <end position="90"/>
    </location>
</feature>
<reference evidence="2 3" key="1">
    <citation type="journal article" date="2018" name="G3 (Bethesda)">
        <title>Phylogenetic and Phylogenomic Definition of Rhizopus Species.</title>
        <authorList>
            <person name="Gryganskyi A.P."/>
            <person name="Golan J."/>
            <person name="Dolatabadi S."/>
            <person name="Mondo S."/>
            <person name="Robb S."/>
            <person name="Idnurm A."/>
            <person name="Muszewska A."/>
            <person name="Steczkiewicz K."/>
            <person name="Masonjones S."/>
            <person name="Liao H.L."/>
            <person name="Gajdeczka M.T."/>
            <person name="Anike F."/>
            <person name="Vuek A."/>
            <person name="Anishchenko I.M."/>
            <person name="Voigt K."/>
            <person name="de Hoog G.S."/>
            <person name="Smith M.E."/>
            <person name="Heitman J."/>
            <person name="Vilgalys R."/>
            <person name="Stajich J.E."/>
        </authorList>
    </citation>
    <scope>NUCLEOTIDE SEQUENCE [LARGE SCALE GENOMIC DNA]</scope>
    <source>
        <strain evidence="2 3">LSU 92-RS-03</strain>
    </source>
</reference>
<gene>
    <name evidence="2" type="ORF">CU098_006457</name>
</gene>
<feature type="transmembrane region" description="Helical" evidence="1">
    <location>
        <begin position="46"/>
        <end position="66"/>
    </location>
</feature>
<dbReference type="Proteomes" id="UP000253551">
    <property type="component" value="Unassembled WGS sequence"/>
</dbReference>